<organism evidence="1 2">
    <name type="scientific">Nitrososphaera gargensis (strain Ga9.2)</name>
    <dbReference type="NCBI Taxonomy" id="1237085"/>
    <lineage>
        <taxon>Archaea</taxon>
        <taxon>Nitrososphaerota</taxon>
        <taxon>Nitrososphaeria</taxon>
        <taxon>Nitrososphaerales</taxon>
        <taxon>Nitrososphaeraceae</taxon>
        <taxon>Nitrososphaera</taxon>
    </lineage>
</organism>
<reference evidence="1 2" key="1">
    <citation type="journal article" date="2012" name="Environ. Microbiol.">
        <title>The genome of the ammonia-oxidizing Candidatus Nitrososphaera gargensis: insights into metabolic versatility and environmental adaptations.</title>
        <authorList>
            <person name="Spang A."/>
            <person name="Poehlein A."/>
            <person name="Offre P."/>
            <person name="Zumbragel S."/>
            <person name="Haider S."/>
            <person name="Rychlik N."/>
            <person name="Nowka B."/>
            <person name="Schmeisser C."/>
            <person name="Lebedeva E.V."/>
            <person name="Rattei T."/>
            <person name="Bohm C."/>
            <person name="Schmid M."/>
            <person name="Galushko A."/>
            <person name="Hatzenpichler R."/>
            <person name="Weinmaier T."/>
            <person name="Daniel R."/>
            <person name="Schleper C."/>
            <person name="Spieck E."/>
            <person name="Streit W."/>
            <person name="Wagner M."/>
        </authorList>
    </citation>
    <scope>NUCLEOTIDE SEQUENCE [LARGE SCALE GENOMIC DNA]</scope>
    <source>
        <strain evidence="2">Ga9.2</strain>
    </source>
</reference>
<evidence type="ECO:0000313" key="2">
    <source>
        <dbReference type="Proteomes" id="UP000008037"/>
    </source>
</evidence>
<dbReference type="AlphaFoldDB" id="K0IFQ3"/>
<dbReference type="KEGG" id="nga:Ngar_c07200"/>
<sequence>MSLKDVCQQLKRYGVEIDADALRKTYPDEDQLARVERNLWQMLRRIEEERRTGMPALSPFFKVRLPCDIWTGRQRKCFSSAKSS</sequence>
<gene>
    <name evidence="1" type="ordered locus">Ngar_c07200</name>
</gene>
<protein>
    <submittedName>
        <fullName evidence="1">Uncharacterized protein</fullName>
    </submittedName>
</protein>
<evidence type="ECO:0000313" key="1">
    <source>
        <dbReference type="EMBL" id="AFU57663.1"/>
    </source>
</evidence>
<dbReference type="InParanoid" id="K0IFQ3"/>
<dbReference type="EMBL" id="CP002408">
    <property type="protein sequence ID" value="AFU57663.1"/>
    <property type="molecule type" value="Genomic_DNA"/>
</dbReference>
<dbReference type="Proteomes" id="UP000008037">
    <property type="component" value="Chromosome"/>
</dbReference>
<accession>K0IFQ3</accession>
<dbReference type="BioCyc" id="CNIT1237085:G1324-718-MONOMER"/>
<name>K0IFQ3_NITGG</name>
<proteinExistence type="predicted"/>
<dbReference type="HOGENOM" id="CLU_2519873_0_0_2"/>
<keyword evidence="2" id="KW-1185">Reference proteome</keyword>